<accession>A0A820LFB1</accession>
<dbReference type="PANTHER" id="PTHR22692">
    <property type="entry name" value="MYOSIN VII, XV"/>
    <property type="match status" value="1"/>
</dbReference>
<comment type="caution">
    <text evidence="2">The sequence shown here is derived from an EMBL/GenBank/DDBJ whole genome shotgun (WGS) entry which is preliminary data.</text>
</comment>
<gene>
    <name evidence="2" type="ORF">KXQ929_LOCUS48513</name>
</gene>
<dbReference type="AlphaFoldDB" id="A0A820LFB1"/>
<feature type="non-terminal residue" evidence="2">
    <location>
        <position position="105"/>
    </location>
</feature>
<proteinExistence type="predicted"/>
<dbReference type="InterPro" id="IPR059004">
    <property type="entry name" value="MYO15"/>
</dbReference>
<evidence type="ECO:0000259" key="1">
    <source>
        <dbReference type="Pfam" id="PF26570"/>
    </source>
</evidence>
<organism evidence="2 3">
    <name type="scientific">Adineta steineri</name>
    <dbReference type="NCBI Taxonomy" id="433720"/>
    <lineage>
        <taxon>Eukaryota</taxon>
        <taxon>Metazoa</taxon>
        <taxon>Spiralia</taxon>
        <taxon>Gnathifera</taxon>
        <taxon>Rotifera</taxon>
        <taxon>Eurotatoria</taxon>
        <taxon>Bdelloidea</taxon>
        <taxon>Adinetida</taxon>
        <taxon>Adinetidae</taxon>
        <taxon>Adineta</taxon>
    </lineage>
</organism>
<feature type="domain" description="Unconventional myosin-XV-like" evidence="1">
    <location>
        <begin position="44"/>
        <end position="95"/>
    </location>
</feature>
<protein>
    <recommendedName>
        <fullName evidence="1">Unconventional myosin-XV-like domain-containing protein</fullName>
    </recommendedName>
</protein>
<evidence type="ECO:0000313" key="2">
    <source>
        <dbReference type="EMBL" id="CAF4355457.1"/>
    </source>
</evidence>
<feature type="non-terminal residue" evidence="2">
    <location>
        <position position="1"/>
    </location>
</feature>
<dbReference type="PANTHER" id="PTHR22692:SF26">
    <property type="entry name" value="SH3 DOMAIN-CONTAINING PROTEIN"/>
    <property type="match status" value="1"/>
</dbReference>
<dbReference type="Pfam" id="PF26570">
    <property type="entry name" value="MYO15"/>
    <property type="match status" value="1"/>
</dbReference>
<name>A0A820LFB1_9BILA</name>
<reference evidence="2" key="1">
    <citation type="submission" date="2021-02" db="EMBL/GenBank/DDBJ databases">
        <authorList>
            <person name="Nowell W R."/>
        </authorList>
    </citation>
    <scope>NUCLEOTIDE SEQUENCE</scope>
</reference>
<evidence type="ECO:0000313" key="3">
    <source>
        <dbReference type="Proteomes" id="UP000663868"/>
    </source>
</evidence>
<dbReference type="EMBL" id="CAJOBB010019144">
    <property type="protein sequence ID" value="CAF4355457.1"/>
    <property type="molecule type" value="Genomic_DNA"/>
</dbReference>
<sequence>FIFIYLDPTPTFTDEAYTSKSSSRQSLSYLTYDNIQWKLKIRKEVFSPGETFDEPTLIELLYLQILHDLFSLACIRINDAERINMKIFLSTHGIVTIGDINLIKI</sequence>
<dbReference type="Proteomes" id="UP000663868">
    <property type="component" value="Unassembled WGS sequence"/>
</dbReference>
<dbReference type="InterPro" id="IPR051567">
    <property type="entry name" value="Unconventional_Myosin_ATPase"/>
</dbReference>